<evidence type="ECO:0000256" key="1">
    <source>
        <dbReference type="SAM" id="MobiDB-lite"/>
    </source>
</evidence>
<comment type="caution">
    <text evidence="3">The sequence shown here is derived from an EMBL/GenBank/DDBJ whole genome shotgun (WGS) entry which is preliminary data.</text>
</comment>
<feature type="chain" id="PRO_5032665792" description="Tetratricopeptide repeat protein" evidence="2">
    <location>
        <begin position="20"/>
        <end position="526"/>
    </location>
</feature>
<gene>
    <name evidence="3" type="ORF">GRI65_01770</name>
</gene>
<dbReference type="AlphaFoldDB" id="A0A845AY63"/>
<evidence type="ECO:0000313" key="4">
    <source>
        <dbReference type="Proteomes" id="UP000431922"/>
    </source>
</evidence>
<reference evidence="3 4" key="1">
    <citation type="submission" date="2019-12" db="EMBL/GenBank/DDBJ databases">
        <title>Genomic-based taxomic classification of the family Erythrobacteraceae.</title>
        <authorList>
            <person name="Xu L."/>
        </authorList>
    </citation>
    <scope>NUCLEOTIDE SEQUENCE [LARGE SCALE GENOMIC DNA]</scope>
    <source>
        <strain evidence="3 4">KCTC 42453</strain>
    </source>
</reference>
<dbReference type="Proteomes" id="UP000431922">
    <property type="component" value="Unassembled WGS sequence"/>
</dbReference>
<protein>
    <recommendedName>
        <fullName evidence="5">Tetratricopeptide repeat protein</fullName>
    </recommendedName>
</protein>
<feature type="signal peptide" evidence="2">
    <location>
        <begin position="1"/>
        <end position="19"/>
    </location>
</feature>
<evidence type="ECO:0000256" key="2">
    <source>
        <dbReference type="SAM" id="SignalP"/>
    </source>
</evidence>
<dbReference type="SUPFAM" id="SSF48452">
    <property type="entry name" value="TPR-like"/>
    <property type="match status" value="1"/>
</dbReference>
<name>A0A845AY63_9SPHN</name>
<dbReference type="InterPro" id="IPR011990">
    <property type="entry name" value="TPR-like_helical_dom_sf"/>
</dbReference>
<evidence type="ECO:0000313" key="3">
    <source>
        <dbReference type="EMBL" id="MXP43180.1"/>
    </source>
</evidence>
<keyword evidence="2" id="KW-0732">Signal</keyword>
<dbReference type="Gene3D" id="1.25.40.10">
    <property type="entry name" value="Tetratricopeptide repeat domain"/>
    <property type="match status" value="1"/>
</dbReference>
<keyword evidence="4" id="KW-1185">Reference proteome</keyword>
<proteinExistence type="predicted"/>
<dbReference type="RefSeq" id="WP_160754816.1">
    <property type="nucleotide sequence ID" value="NZ_WTYL01000001.1"/>
</dbReference>
<organism evidence="3 4">
    <name type="scientific">Allopontixanthobacter sediminis</name>
    <dbReference type="NCBI Taxonomy" id="1689985"/>
    <lineage>
        <taxon>Bacteria</taxon>
        <taxon>Pseudomonadati</taxon>
        <taxon>Pseudomonadota</taxon>
        <taxon>Alphaproteobacteria</taxon>
        <taxon>Sphingomonadales</taxon>
        <taxon>Erythrobacteraceae</taxon>
        <taxon>Allopontixanthobacter</taxon>
    </lineage>
</organism>
<evidence type="ECO:0008006" key="5">
    <source>
        <dbReference type="Google" id="ProtNLM"/>
    </source>
</evidence>
<accession>A0A845AY63</accession>
<dbReference type="EMBL" id="WTYL01000001">
    <property type="protein sequence ID" value="MXP43180.1"/>
    <property type="molecule type" value="Genomic_DNA"/>
</dbReference>
<sequence>MRFVLGFLASLAVSTSAFAAEWWEAKTDHFIVKSESSEAEARQLALDLERFDEAMRYMYGTAKDTEVVPDSSKLTMYHFGDTNDIGRLAGSRGVAGFFIPRAGQSVAFSPVKEPRQRTLGTRSDENSLSPRVVMFHEYSHYFMYQHAAAAYPAWYREGFAEVYGTIELTDKGFKLGAPATHRALVLQYLNSYSVERLLDPPEKMNGEDVAQIYAMGWMLSHYLTFSGERKGQLGEYLRLINGGASSLDAGKGAFGDLGKLNRDLDRYRRGRAPGMEITYADYTPPTATTRKMTDAESEMMMLHIKSTRGVDEDEAKQLVQPARDLLARFPGSAPVQLAVAEAEFDAENLDRAETAAKKALEIDSSLARGHIYLARIAMKRAEEDPSQFVVAREQYAAANRLDPRNADPLKGYYLTYQLAGETPPEPALIALETAYDLAPFDPTIRTALAHLLLTEDRNRESIALLSPIINDPHASKRAKKLRDLVAKIEDGDKSAALVELAPKLNPEDEEEDEDDAVRNPAAAVLN</sequence>
<feature type="region of interest" description="Disordered" evidence="1">
    <location>
        <begin position="502"/>
        <end position="526"/>
    </location>
</feature>
<dbReference type="OrthoDB" id="5523615at2"/>